<evidence type="ECO:0000313" key="2">
    <source>
        <dbReference type="Proteomes" id="UP001056120"/>
    </source>
</evidence>
<gene>
    <name evidence="1" type="ORF">L1987_50087</name>
</gene>
<reference evidence="2" key="1">
    <citation type="journal article" date="2022" name="Mol. Ecol. Resour.">
        <title>The genomes of chicory, endive, great burdock and yacon provide insights into Asteraceae palaeo-polyploidization history and plant inulin production.</title>
        <authorList>
            <person name="Fan W."/>
            <person name="Wang S."/>
            <person name="Wang H."/>
            <person name="Wang A."/>
            <person name="Jiang F."/>
            <person name="Liu H."/>
            <person name="Zhao H."/>
            <person name="Xu D."/>
            <person name="Zhang Y."/>
        </authorList>
    </citation>
    <scope>NUCLEOTIDE SEQUENCE [LARGE SCALE GENOMIC DNA]</scope>
    <source>
        <strain evidence="2">cv. Yunnan</strain>
    </source>
</reference>
<evidence type="ECO:0000313" key="1">
    <source>
        <dbReference type="EMBL" id="KAI3775508.1"/>
    </source>
</evidence>
<protein>
    <submittedName>
        <fullName evidence="1">Uncharacterized protein</fullName>
    </submittedName>
</protein>
<reference evidence="1 2" key="2">
    <citation type="journal article" date="2022" name="Mol. Ecol. Resour.">
        <title>The genomes of chicory, endive, great burdock and yacon provide insights into Asteraceae paleo-polyploidization history and plant inulin production.</title>
        <authorList>
            <person name="Fan W."/>
            <person name="Wang S."/>
            <person name="Wang H."/>
            <person name="Wang A."/>
            <person name="Jiang F."/>
            <person name="Liu H."/>
            <person name="Zhao H."/>
            <person name="Xu D."/>
            <person name="Zhang Y."/>
        </authorList>
    </citation>
    <scope>NUCLEOTIDE SEQUENCE [LARGE SCALE GENOMIC DNA]</scope>
    <source>
        <strain evidence="2">cv. Yunnan</strain>
        <tissue evidence="1">Leaves</tissue>
    </source>
</reference>
<proteinExistence type="predicted"/>
<sequence>MGVRRSRLAFVGCLNHVMICICVNNTSGMSLSFVLTCAVDIFLLKMKDSQSTGEEEFTKDSPKKSVKDVSIDKEQNPNKKSNPLK</sequence>
<name>A0ACB9FWC8_9ASTR</name>
<accession>A0ACB9FWC8</accession>
<dbReference type="Proteomes" id="UP001056120">
    <property type="component" value="Linkage Group LG16"/>
</dbReference>
<organism evidence="1 2">
    <name type="scientific">Smallanthus sonchifolius</name>
    <dbReference type="NCBI Taxonomy" id="185202"/>
    <lineage>
        <taxon>Eukaryota</taxon>
        <taxon>Viridiplantae</taxon>
        <taxon>Streptophyta</taxon>
        <taxon>Embryophyta</taxon>
        <taxon>Tracheophyta</taxon>
        <taxon>Spermatophyta</taxon>
        <taxon>Magnoliopsida</taxon>
        <taxon>eudicotyledons</taxon>
        <taxon>Gunneridae</taxon>
        <taxon>Pentapetalae</taxon>
        <taxon>asterids</taxon>
        <taxon>campanulids</taxon>
        <taxon>Asterales</taxon>
        <taxon>Asteraceae</taxon>
        <taxon>Asteroideae</taxon>
        <taxon>Heliantheae alliance</taxon>
        <taxon>Millerieae</taxon>
        <taxon>Smallanthus</taxon>
    </lineage>
</organism>
<dbReference type="EMBL" id="CM042033">
    <property type="protein sequence ID" value="KAI3775508.1"/>
    <property type="molecule type" value="Genomic_DNA"/>
</dbReference>
<keyword evidence="2" id="KW-1185">Reference proteome</keyword>
<comment type="caution">
    <text evidence="1">The sequence shown here is derived from an EMBL/GenBank/DDBJ whole genome shotgun (WGS) entry which is preliminary data.</text>
</comment>